<reference evidence="2" key="1">
    <citation type="submission" date="2014-12" db="EMBL/GenBank/DDBJ databases">
        <title>Insight into the proteome of Arion vulgaris.</title>
        <authorList>
            <person name="Aradska J."/>
            <person name="Bulat T."/>
            <person name="Smidak R."/>
            <person name="Sarate P."/>
            <person name="Gangsoo J."/>
            <person name="Sialana F."/>
            <person name="Bilban M."/>
            <person name="Lubec G."/>
        </authorList>
    </citation>
    <scope>NUCLEOTIDE SEQUENCE</scope>
    <source>
        <tissue evidence="2">Skin</tissue>
    </source>
</reference>
<feature type="non-terminal residue" evidence="2">
    <location>
        <position position="97"/>
    </location>
</feature>
<evidence type="ECO:0000256" key="1">
    <source>
        <dbReference type="SAM" id="MobiDB-lite"/>
    </source>
</evidence>
<accession>A0A0B6Y6Q9</accession>
<evidence type="ECO:0000313" key="2">
    <source>
        <dbReference type="EMBL" id="CEK51486.1"/>
    </source>
</evidence>
<feature type="region of interest" description="Disordered" evidence="1">
    <location>
        <begin position="32"/>
        <end position="57"/>
    </location>
</feature>
<proteinExistence type="predicted"/>
<organism evidence="2">
    <name type="scientific">Arion vulgaris</name>
    <dbReference type="NCBI Taxonomy" id="1028688"/>
    <lineage>
        <taxon>Eukaryota</taxon>
        <taxon>Metazoa</taxon>
        <taxon>Spiralia</taxon>
        <taxon>Lophotrochozoa</taxon>
        <taxon>Mollusca</taxon>
        <taxon>Gastropoda</taxon>
        <taxon>Heterobranchia</taxon>
        <taxon>Euthyneura</taxon>
        <taxon>Panpulmonata</taxon>
        <taxon>Eupulmonata</taxon>
        <taxon>Stylommatophora</taxon>
        <taxon>Helicina</taxon>
        <taxon>Arionoidea</taxon>
        <taxon>Arionidae</taxon>
        <taxon>Arion</taxon>
    </lineage>
</organism>
<sequence>EILPSENFVSSDKKQLEEVAQSNVDFLQQYQPQSPFDDINDHNPWQYSPSTCSSQNQSTTSCFFNEYVRTKQNYQSPNYLNQNKAEEEHYLHIEHTQ</sequence>
<feature type="compositionally biased region" description="Low complexity" evidence="1">
    <location>
        <begin position="48"/>
        <end position="57"/>
    </location>
</feature>
<name>A0A0B6Y6Q9_9EUPU</name>
<gene>
    <name evidence="2" type="primary">ORF13546</name>
</gene>
<protein>
    <submittedName>
        <fullName evidence="2">Uncharacterized protein</fullName>
    </submittedName>
</protein>
<dbReference type="AlphaFoldDB" id="A0A0B6Y6Q9"/>
<feature type="non-terminal residue" evidence="2">
    <location>
        <position position="1"/>
    </location>
</feature>
<dbReference type="EMBL" id="HACG01004621">
    <property type="protein sequence ID" value="CEK51486.1"/>
    <property type="molecule type" value="Transcribed_RNA"/>
</dbReference>